<gene>
    <name evidence="8" type="ORF">K450DRAFT_256146</name>
</gene>
<dbReference type="InterPro" id="IPR041200">
    <property type="entry name" value="FKBP3_BTHB"/>
</dbReference>
<dbReference type="AlphaFoldDB" id="A0AAD5E3M6"/>
<dbReference type="Gene3D" id="1.10.720.80">
    <property type="match status" value="1"/>
</dbReference>
<protein>
    <recommendedName>
        <fullName evidence="2 6">peptidylprolyl isomerase</fullName>
        <ecNumber evidence="2 6">5.2.1.8</ecNumber>
    </recommendedName>
</protein>
<keyword evidence="4 6" id="KW-0697">Rotamase</keyword>
<dbReference type="PANTHER" id="PTHR46493:SF1">
    <property type="entry name" value="PEPTIDYL-PROLYL CIS-TRANS ISOMERASE FKBP3"/>
    <property type="match status" value="1"/>
</dbReference>
<comment type="catalytic activity">
    <reaction evidence="1 6">
        <text>[protein]-peptidylproline (omega=180) = [protein]-peptidylproline (omega=0)</text>
        <dbReference type="Rhea" id="RHEA:16237"/>
        <dbReference type="Rhea" id="RHEA-COMP:10747"/>
        <dbReference type="Rhea" id="RHEA-COMP:10748"/>
        <dbReference type="ChEBI" id="CHEBI:83833"/>
        <dbReference type="ChEBI" id="CHEBI:83834"/>
        <dbReference type="EC" id="5.2.1.8"/>
    </reaction>
</comment>
<proteinExistence type="predicted"/>
<comment type="caution">
    <text evidence="8">The sequence shown here is derived from an EMBL/GenBank/DDBJ whole genome shotgun (WGS) entry which is preliminary data.</text>
</comment>
<dbReference type="PANTHER" id="PTHR46493">
    <property type="entry name" value="PEPTIDYL-PROLYL CIS-TRANS ISOMERASE FKBP3"/>
    <property type="match status" value="1"/>
</dbReference>
<dbReference type="InterPro" id="IPR001179">
    <property type="entry name" value="PPIase_FKBP_dom"/>
</dbReference>
<evidence type="ECO:0000256" key="1">
    <source>
        <dbReference type="ARBA" id="ARBA00000971"/>
    </source>
</evidence>
<dbReference type="InterPro" id="IPR046357">
    <property type="entry name" value="PPIase_dom_sf"/>
</dbReference>
<keyword evidence="5 6" id="KW-0413">Isomerase</keyword>
<dbReference type="Gene3D" id="3.10.50.40">
    <property type="match status" value="1"/>
</dbReference>
<reference evidence="8" key="1">
    <citation type="submission" date="2021-06" db="EMBL/GenBank/DDBJ databases">
        <authorList>
            <consortium name="DOE Joint Genome Institute"/>
            <person name="Mondo S.J."/>
            <person name="Amses K.R."/>
            <person name="Simmons D.R."/>
            <person name="Longcore J.E."/>
            <person name="Seto K."/>
            <person name="Alves G.H."/>
            <person name="Bonds A.E."/>
            <person name="Quandt C.A."/>
            <person name="Davis W.J."/>
            <person name="Chang Y."/>
            <person name="Letcher P.M."/>
            <person name="Powell M.J."/>
            <person name="Kuo A."/>
            <person name="Labutti K."/>
            <person name="Pangilinan J."/>
            <person name="Andreopoulos W."/>
            <person name="Tritt A."/>
            <person name="Riley R."/>
            <person name="Hundley H."/>
            <person name="Johnson J."/>
            <person name="Lipzen A."/>
            <person name="Barry K."/>
            <person name="Berbee M.L."/>
            <person name="Buchler N.E."/>
            <person name="Grigoriev I.V."/>
            <person name="Spatafora J.W."/>
            <person name="Stajich J.E."/>
            <person name="James T.Y."/>
        </authorList>
    </citation>
    <scope>NUCLEOTIDE SEQUENCE</scope>
    <source>
        <strain evidence="8">AG</strain>
    </source>
</reference>
<dbReference type="GO" id="GO:0003755">
    <property type="term" value="F:peptidyl-prolyl cis-trans isomerase activity"/>
    <property type="evidence" value="ECO:0007669"/>
    <property type="project" value="UniProtKB-KW"/>
</dbReference>
<dbReference type="EC" id="5.2.1.8" evidence="2 6"/>
<dbReference type="Proteomes" id="UP001206595">
    <property type="component" value="Unassembled WGS sequence"/>
</dbReference>
<sequence length="215" mass="23994">MEPTREWTHEQLESDSVSKKDIASFLQENASGQFLLDNKLNGKLAIVAKNSKREKLVDAYEKLFETKSFRGDEAVDAASLTKVAKTDESEKTSSKEAAPVEAEVVQYKKLEIMKKGNKTSFPRKGDMVAVWYTGTLEDGKVFDTNIGKKKAQPLKFKVGTNRVIRGWDEALLTMSKGEKCKIFVEAPWAYGKKGVEGVIPPNANLIFEIELVSID</sequence>
<evidence type="ECO:0000256" key="4">
    <source>
        <dbReference type="ARBA" id="ARBA00023110"/>
    </source>
</evidence>
<feature type="domain" description="PPIase FKBP-type" evidence="7">
    <location>
        <begin position="125"/>
        <end position="215"/>
    </location>
</feature>
<evidence type="ECO:0000313" key="9">
    <source>
        <dbReference type="Proteomes" id="UP001206595"/>
    </source>
</evidence>
<evidence type="ECO:0000313" key="8">
    <source>
        <dbReference type="EMBL" id="KAI8576548.1"/>
    </source>
</evidence>
<evidence type="ECO:0000256" key="5">
    <source>
        <dbReference type="ARBA" id="ARBA00023235"/>
    </source>
</evidence>
<keyword evidence="9" id="KW-1185">Reference proteome</keyword>
<dbReference type="RefSeq" id="XP_051441552.1">
    <property type="nucleotide sequence ID" value="XM_051591457.1"/>
</dbReference>
<dbReference type="Pfam" id="PF00254">
    <property type="entry name" value="FKBP_C"/>
    <property type="match status" value="1"/>
</dbReference>
<evidence type="ECO:0000256" key="6">
    <source>
        <dbReference type="PROSITE-ProRule" id="PRU00277"/>
    </source>
</evidence>
<dbReference type="SUPFAM" id="SSF54534">
    <property type="entry name" value="FKBP-like"/>
    <property type="match status" value="1"/>
</dbReference>
<keyword evidence="3" id="KW-0597">Phosphoprotein</keyword>
<name>A0AAD5E3M6_UMBRA</name>
<dbReference type="GeneID" id="75916800"/>
<evidence type="ECO:0000259" key="7">
    <source>
        <dbReference type="PROSITE" id="PS50059"/>
    </source>
</evidence>
<dbReference type="CDD" id="cd21063">
    <property type="entry name" value="BTHB_FKBP25"/>
    <property type="match status" value="1"/>
</dbReference>
<accession>A0AAD5E3M6</accession>
<dbReference type="EMBL" id="MU620953">
    <property type="protein sequence ID" value="KAI8576548.1"/>
    <property type="molecule type" value="Genomic_DNA"/>
</dbReference>
<organism evidence="8 9">
    <name type="scientific">Umbelopsis ramanniana AG</name>
    <dbReference type="NCBI Taxonomy" id="1314678"/>
    <lineage>
        <taxon>Eukaryota</taxon>
        <taxon>Fungi</taxon>
        <taxon>Fungi incertae sedis</taxon>
        <taxon>Mucoromycota</taxon>
        <taxon>Mucoromycotina</taxon>
        <taxon>Umbelopsidomycetes</taxon>
        <taxon>Umbelopsidales</taxon>
        <taxon>Umbelopsidaceae</taxon>
        <taxon>Umbelopsis</taxon>
    </lineage>
</organism>
<dbReference type="InterPro" id="IPR043368">
    <property type="entry name" value="FKBP3"/>
</dbReference>
<dbReference type="FunFam" id="3.10.50.40:FF:000006">
    <property type="entry name" value="Peptidyl-prolyl cis-trans isomerase"/>
    <property type="match status" value="1"/>
</dbReference>
<dbReference type="PROSITE" id="PS50059">
    <property type="entry name" value="FKBP_PPIASE"/>
    <property type="match status" value="1"/>
</dbReference>
<dbReference type="Pfam" id="PF18410">
    <property type="entry name" value="BTHB"/>
    <property type="match status" value="1"/>
</dbReference>
<reference evidence="8" key="2">
    <citation type="journal article" date="2022" name="Proc. Natl. Acad. Sci. U.S.A.">
        <title>Diploid-dominant life cycles characterize the early evolution of Fungi.</title>
        <authorList>
            <person name="Amses K.R."/>
            <person name="Simmons D.R."/>
            <person name="Longcore J.E."/>
            <person name="Mondo S.J."/>
            <person name="Seto K."/>
            <person name="Jeronimo G.H."/>
            <person name="Bonds A.E."/>
            <person name="Quandt C.A."/>
            <person name="Davis W.J."/>
            <person name="Chang Y."/>
            <person name="Federici B.A."/>
            <person name="Kuo A."/>
            <person name="LaButti K."/>
            <person name="Pangilinan J."/>
            <person name="Andreopoulos W."/>
            <person name="Tritt A."/>
            <person name="Riley R."/>
            <person name="Hundley H."/>
            <person name="Johnson J."/>
            <person name="Lipzen A."/>
            <person name="Barry K."/>
            <person name="Lang B.F."/>
            <person name="Cuomo C.A."/>
            <person name="Buchler N.E."/>
            <person name="Grigoriev I.V."/>
            <person name="Spatafora J.W."/>
            <person name="Stajich J.E."/>
            <person name="James T.Y."/>
        </authorList>
    </citation>
    <scope>NUCLEOTIDE SEQUENCE</scope>
    <source>
        <strain evidence="8">AG</strain>
    </source>
</reference>
<evidence type="ECO:0000256" key="2">
    <source>
        <dbReference type="ARBA" id="ARBA00013194"/>
    </source>
</evidence>
<evidence type="ECO:0000256" key="3">
    <source>
        <dbReference type="ARBA" id="ARBA00022553"/>
    </source>
</evidence>